<evidence type="ECO:0000313" key="1">
    <source>
        <dbReference type="EMBL" id="MFD1311282.1"/>
    </source>
</evidence>
<dbReference type="Proteomes" id="UP001597058">
    <property type="component" value="Unassembled WGS sequence"/>
</dbReference>
<comment type="caution">
    <text evidence="1">The sequence shown here is derived from an EMBL/GenBank/DDBJ whole genome shotgun (WGS) entry which is preliminary data.</text>
</comment>
<proteinExistence type="predicted"/>
<sequence length="125" mass="13542">MDLTPEPATLWPLLTEVQLELEQVNTLPFAPPSLDNRTEAEVDEMVAAAGPLGLDVHWYAALRGLPATKPCGVQLCVNGAWTVQRSEPAPGNHAVHLSIGTRNRDVLDDWLRATGLSLGPVRTGW</sequence>
<evidence type="ECO:0000313" key="2">
    <source>
        <dbReference type="Proteomes" id="UP001597058"/>
    </source>
</evidence>
<gene>
    <name evidence="1" type="ORF">ACFQ5X_36410</name>
</gene>
<accession>A0ABW3XNV7</accession>
<dbReference type="EMBL" id="JBHTMM010000074">
    <property type="protein sequence ID" value="MFD1311282.1"/>
    <property type="molecule type" value="Genomic_DNA"/>
</dbReference>
<dbReference type="RefSeq" id="WP_381243035.1">
    <property type="nucleotide sequence ID" value="NZ_JBHSKH010000147.1"/>
</dbReference>
<protein>
    <submittedName>
        <fullName evidence="1">Uncharacterized protein</fullName>
    </submittedName>
</protein>
<keyword evidence="2" id="KW-1185">Reference proteome</keyword>
<organism evidence="1 2">
    <name type="scientific">Streptomyces kaempferi</name>
    <dbReference type="NCBI Taxonomy" id="333725"/>
    <lineage>
        <taxon>Bacteria</taxon>
        <taxon>Bacillati</taxon>
        <taxon>Actinomycetota</taxon>
        <taxon>Actinomycetes</taxon>
        <taxon>Kitasatosporales</taxon>
        <taxon>Streptomycetaceae</taxon>
        <taxon>Streptomyces</taxon>
    </lineage>
</organism>
<reference evidence="2" key="1">
    <citation type="journal article" date="2019" name="Int. J. Syst. Evol. Microbiol.">
        <title>The Global Catalogue of Microorganisms (GCM) 10K type strain sequencing project: providing services to taxonomists for standard genome sequencing and annotation.</title>
        <authorList>
            <consortium name="The Broad Institute Genomics Platform"/>
            <consortium name="The Broad Institute Genome Sequencing Center for Infectious Disease"/>
            <person name="Wu L."/>
            <person name="Ma J."/>
        </authorList>
    </citation>
    <scope>NUCLEOTIDE SEQUENCE [LARGE SCALE GENOMIC DNA]</scope>
    <source>
        <strain evidence="2">CGMCC 4.7020</strain>
    </source>
</reference>
<name>A0ABW3XNV7_9ACTN</name>